<evidence type="ECO:0000313" key="3">
    <source>
        <dbReference type="EMBL" id="QDT10395.1"/>
    </source>
</evidence>
<evidence type="ECO:0000313" key="4">
    <source>
        <dbReference type="Proteomes" id="UP000319817"/>
    </source>
</evidence>
<dbReference type="Proteomes" id="UP000319817">
    <property type="component" value="Chromosome"/>
</dbReference>
<dbReference type="Pfam" id="PF03767">
    <property type="entry name" value="Acid_phosphat_B"/>
    <property type="match status" value="1"/>
</dbReference>
<evidence type="ECO:0000256" key="1">
    <source>
        <dbReference type="ARBA" id="ARBA00022729"/>
    </source>
</evidence>
<dbReference type="InterPro" id="IPR005519">
    <property type="entry name" value="Acid_phosphat_B-like"/>
</dbReference>
<keyword evidence="3" id="KW-0449">Lipoprotein</keyword>
<dbReference type="GO" id="GO:0009279">
    <property type="term" value="C:cell outer membrane"/>
    <property type="evidence" value="ECO:0007669"/>
    <property type="project" value="InterPro"/>
</dbReference>
<gene>
    <name evidence="3" type="primary">hel</name>
    <name evidence="3" type="ORF">K239x_23510</name>
</gene>
<dbReference type="Gene3D" id="3.40.50.1000">
    <property type="entry name" value="HAD superfamily/HAD-like"/>
    <property type="match status" value="1"/>
</dbReference>
<sequence length="284" mass="31853" precursor="true">MKKQLWLLLFLMFHVTWVARPTPAQEQGLAAAGVVQAPSVIDVTQDARFNSVAYVQNAAEFRLACEQAYQLALLQLRQGLLDVRWTADEVQIVDGGFQAKPPAVILDVDETVLDNSAFNARNILSGKPYAMSTWNAWCNESKAGVIPGSLEFVRAAKRLGVEVFYITNRRDEVKPATLENLQRWGFPVTEHTLMTQNSKDNRDGRKTTRRAAVAKDYRIVLLVGDNLSDMCTEVEVRDTQQRNDVARTKTAVLGSRWILIPNPVYGAWERALPKDATALNIERP</sequence>
<reference evidence="3 4" key="1">
    <citation type="submission" date="2019-02" db="EMBL/GenBank/DDBJ databases">
        <title>Deep-cultivation of Planctomycetes and their phenomic and genomic characterization uncovers novel biology.</title>
        <authorList>
            <person name="Wiegand S."/>
            <person name="Jogler M."/>
            <person name="Boedeker C."/>
            <person name="Pinto D."/>
            <person name="Vollmers J."/>
            <person name="Rivas-Marin E."/>
            <person name="Kohn T."/>
            <person name="Peeters S.H."/>
            <person name="Heuer A."/>
            <person name="Rast P."/>
            <person name="Oberbeckmann S."/>
            <person name="Bunk B."/>
            <person name="Jeske O."/>
            <person name="Meyerdierks A."/>
            <person name="Storesund J.E."/>
            <person name="Kallscheuer N."/>
            <person name="Luecker S."/>
            <person name="Lage O.M."/>
            <person name="Pohl T."/>
            <person name="Merkel B.J."/>
            <person name="Hornburger P."/>
            <person name="Mueller R.-W."/>
            <person name="Bruemmer F."/>
            <person name="Labrenz M."/>
            <person name="Spormann A.M."/>
            <person name="Op den Camp H."/>
            <person name="Overmann J."/>
            <person name="Amann R."/>
            <person name="Jetten M.S.M."/>
            <person name="Mascher T."/>
            <person name="Medema M.H."/>
            <person name="Devos D.P."/>
            <person name="Kaster A.-K."/>
            <person name="Ovreas L."/>
            <person name="Rohde M."/>
            <person name="Galperin M.Y."/>
            <person name="Jogler C."/>
        </authorList>
    </citation>
    <scope>NUCLEOTIDE SEQUENCE [LARGE SCALE GENOMIC DNA]</scope>
    <source>
        <strain evidence="3 4">K23_9</strain>
    </source>
</reference>
<organism evidence="3 4">
    <name type="scientific">Stieleria marina</name>
    <dbReference type="NCBI Taxonomy" id="1930275"/>
    <lineage>
        <taxon>Bacteria</taxon>
        <taxon>Pseudomonadati</taxon>
        <taxon>Planctomycetota</taxon>
        <taxon>Planctomycetia</taxon>
        <taxon>Pirellulales</taxon>
        <taxon>Pirellulaceae</taxon>
        <taxon>Stieleria</taxon>
    </lineage>
</organism>
<dbReference type="OrthoDB" id="395856at2"/>
<dbReference type="PIRSF" id="PIRSF019271">
    <property type="entry name" value="Acid_Ptase_C"/>
    <property type="match status" value="1"/>
</dbReference>
<dbReference type="InterPro" id="IPR023214">
    <property type="entry name" value="HAD_sf"/>
</dbReference>
<dbReference type="PANTHER" id="PTHR31284">
    <property type="entry name" value="ACID PHOSPHATASE-LIKE PROTEIN"/>
    <property type="match status" value="1"/>
</dbReference>
<dbReference type="SUPFAM" id="SSF56784">
    <property type="entry name" value="HAD-like"/>
    <property type="match status" value="1"/>
</dbReference>
<dbReference type="InterPro" id="IPR036412">
    <property type="entry name" value="HAD-like_sf"/>
</dbReference>
<dbReference type="InterPro" id="IPR006423">
    <property type="entry name" value="Lipo_e_P4"/>
</dbReference>
<keyword evidence="4" id="KW-1185">Reference proteome</keyword>
<dbReference type="SFLD" id="SFLDG01125">
    <property type="entry name" value="C1.1:_Acid_Phosphatase_Like"/>
    <property type="match status" value="1"/>
</dbReference>
<protein>
    <submittedName>
        <fullName evidence="3">Lipoprotein E</fullName>
    </submittedName>
</protein>
<dbReference type="EMBL" id="CP036526">
    <property type="protein sequence ID" value="QDT10395.1"/>
    <property type="molecule type" value="Genomic_DNA"/>
</dbReference>
<evidence type="ECO:0000256" key="2">
    <source>
        <dbReference type="SAM" id="SignalP"/>
    </source>
</evidence>
<dbReference type="PANTHER" id="PTHR31284:SF10">
    <property type="entry name" value="ACID PHOSPHATASE-LIKE PROTEIN"/>
    <property type="match status" value="1"/>
</dbReference>
<feature type="chain" id="PRO_5021923372" evidence="2">
    <location>
        <begin position="20"/>
        <end position="284"/>
    </location>
</feature>
<name>A0A517NTF0_9BACT</name>
<keyword evidence="1 2" id="KW-0732">Signal</keyword>
<proteinExistence type="predicted"/>
<accession>A0A517NTF0</accession>
<dbReference type="AlphaFoldDB" id="A0A517NTF0"/>
<feature type="signal peptide" evidence="2">
    <location>
        <begin position="1"/>
        <end position="19"/>
    </location>
</feature>
<dbReference type="RefSeq" id="WP_145417947.1">
    <property type="nucleotide sequence ID" value="NZ_CP036526.1"/>
</dbReference>
<dbReference type="SFLD" id="SFLDS00003">
    <property type="entry name" value="Haloacid_Dehalogenase"/>
    <property type="match status" value="1"/>
</dbReference>